<evidence type="ECO:0000313" key="3">
    <source>
        <dbReference type="Proteomes" id="UP000788993"/>
    </source>
</evidence>
<keyword evidence="3" id="KW-1185">Reference proteome</keyword>
<accession>A0A9P8T2N2</accession>
<sequence>MDRPDGQPNAFCEPVKTKSIPQASNSNSSHAVAQTASTTIRVFGDTFLTRAAISLTFERTPEEVSVWVIVIMPASAKCSEKKPVDTTSTASEHETRLAPTSSQPRVPDPDRIKGWVSGSVDLNTFLVFLSASWNT</sequence>
<proteinExistence type="predicted"/>
<name>A0A9P8T2N2_9ASCO</name>
<reference evidence="2" key="1">
    <citation type="journal article" date="2021" name="Open Biol.">
        <title>Shared evolutionary footprints suggest mitochondrial oxidative damage underlies multiple complex I losses in fungi.</title>
        <authorList>
            <person name="Schikora-Tamarit M.A."/>
            <person name="Marcet-Houben M."/>
            <person name="Nosek J."/>
            <person name="Gabaldon T."/>
        </authorList>
    </citation>
    <scope>NUCLEOTIDE SEQUENCE</scope>
    <source>
        <strain evidence="2">NCAIM Y.01608</strain>
    </source>
</reference>
<feature type="region of interest" description="Disordered" evidence="1">
    <location>
        <begin position="78"/>
        <end position="109"/>
    </location>
</feature>
<comment type="caution">
    <text evidence="2">The sequence shown here is derived from an EMBL/GenBank/DDBJ whole genome shotgun (WGS) entry which is preliminary data.</text>
</comment>
<evidence type="ECO:0000313" key="2">
    <source>
        <dbReference type="EMBL" id="KAH3662946.1"/>
    </source>
</evidence>
<feature type="compositionally biased region" description="Polar residues" evidence="1">
    <location>
        <begin position="19"/>
        <end position="30"/>
    </location>
</feature>
<feature type="region of interest" description="Disordered" evidence="1">
    <location>
        <begin position="1"/>
        <end position="30"/>
    </location>
</feature>
<reference evidence="2" key="2">
    <citation type="submission" date="2021-01" db="EMBL/GenBank/DDBJ databases">
        <authorList>
            <person name="Schikora-Tamarit M.A."/>
        </authorList>
    </citation>
    <scope>NUCLEOTIDE SEQUENCE</scope>
    <source>
        <strain evidence="2">NCAIM Y.01608</strain>
    </source>
</reference>
<organism evidence="2 3">
    <name type="scientific">Ogataea polymorpha</name>
    <dbReference type="NCBI Taxonomy" id="460523"/>
    <lineage>
        <taxon>Eukaryota</taxon>
        <taxon>Fungi</taxon>
        <taxon>Dikarya</taxon>
        <taxon>Ascomycota</taxon>
        <taxon>Saccharomycotina</taxon>
        <taxon>Pichiomycetes</taxon>
        <taxon>Pichiales</taxon>
        <taxon>Pichiaceae</taxon>
        <taxon>Ogataea</taxon>
    </lineage>
</organism>
<gene>
    <name evidence="2" type="ORF">OGATHE_004522</name>
</gene>
<protein>
    <submittedName>
        <fullName evidence="2">Uncharacterized protein</fullName>
    </submittedName>
</protein>
<dbReference type="EMBL" id="JAEUBD010001266">
    <property type="protein sequence ID" value="KAH3662946.1"/>
    <property type="molecule type" value="Genomic_DNA"/>
</dbReference>
<dbReference type="Proteomes" id="UP000788993">
    <property type="component" value="Unassembled WGS sequence"/>
</dbReference>
<evidence type="ECO:0000256" key="1">
    <source>
        <dbReference type="SAM" id="MobiDB-lite"/>
    </source>
</evidence>
<dbReference type="AlphaFoldDB" id="A0A9P8T2N2"/>